<name>A0ABW6CIE7_RAHSY</name>
<gene>
    <name evidence="1" type="ORF">ACFPK4_25515</name>
</gene>
<keyword evidence="2" id="KW-1185">Reference proteome</keyword>
<accession>A0ABW6CIE7</accession>
<sequence>MPGTAYSIILDNLKKDSDFHALLDEKISPTEYFMRISEKKNKLLHGDFNEDMLNLSARMPPDPEKYVDTLLEMLFEHGIIPSKTYNKEVYDETEKIFSHNFNHRNNKTFIFPEESRLLFALADRLC</sequence>
<proteinExistence type="predicted"/>
<comment type="caution">
    <text evidence="1">The sequence shown here is derived from an EMBL/GenBank/DDBJ whole genome shotgun (WGS) entry which is preliminary data.</text>
</comment>
<evidence type="ECO:0000313" key="1">
    <source>
        <dbReference type="EMBL" id="MFD3226904.1"/>
    </source>
</evidence>
<dbReference type="Proteomes" id="UP001598201">
    <property type="component" value="Unassembled WGS sequence"/>
</dbReference>
<protein>
    <submittedName>
        <fullName evidence="1">Uncharacterized protein</fullName>
    </submittedName>
</protein>
<reference evidence="1 2" key="1">
    <citation type="submission" date="2024-09" db="EMBL/GenBank/DDBJ databases">
        <title>Genomes of Rahnella.</title>
        <authorList>
            <person name="Mnguni F.C."/>
            <person name="Shin G.Y."/>
            <person name="Coutinho T."/>
        </authorList>
    </citation>
    <scope>NUCLEOTIDE SEQUENCE [LARGE SCALE GENOMIC DNA]</scope>
    <source>
        <strain evidence="1 2">20WA0057</strain>
    </source>
</reference>
<dbReference type="EMBL" id="JBHUCJ010000118">
    <property type="protein sequence ID" value="MFD3226904.1"/>
    <property type="molecule type" value="Genomic_DNA"/>
</dbReference>
<dbReference type="RefSeq" id="WP_379672341.1">
    <property type="nucleotide sequence ID" value="NZ_JBHUCJ010000118.1"/>
</dbReference>
<evidence type="ECO:0000313" key="2">
    <source>
        <dbReference type="Proteomes" id="UP001598201"/>
    </source>
</evidence>
<organism evidence="1 2">
    <name type="scientific">Rahnella sp. (strain Y9602)</name>
    <dbReference type="NCBI Taxonomy" id="2703885"/>
    <lineage>
        <taxon>Bacteria</taxon>
        <taxon>Pseudomonadati</taxon>
        <taxon>Pseudomonadota</taxon>
        <taxon>Gammaproteobacteria</taxon>
        <taxon>Enterobacterales</taxon>
        <taxon>Yersiniaceae</taxon>
        <taxon>Rahnella</taxon>
    </lineage>
</organism>